<dbReference type="InterPro" id="IPR016130">
    <property type="entry name" value="Tyr_Pase_AS"/>
</dbReference>
<name>A0A0C3QRI8_9AGAM</name>
<dbReference type="EMBL" id="KN822972">
    <property type="protein sequence ID" value="KIO30404.1"/>
    <property type="molecule type" value="Genomic_DNA"/>
</dbReference>
<protein>
    <recommendedName>
        <fullName evidence="3">Tyrosine specific protein phosphatases domain-containing protein</fullName>
    </recommendedName>
</protein>
<dbReference type="Gene3D" id="3.90.190.10">
    <property type="entry name" value="Protein tyrosine phosphatase superfamily"/>
    <property type="match status" value="1"/>
</dbReference>
<dbReference type="PROSITE" id="PS00383">
    <property type="entry name" value="TYR_PHOSPHATASE_1"/>
    <property type="match status" value="1"/>
</dbReference>
<gene>
    <name evidence="1" type="ORF">M407DRAFT_20471</name>
</gene>
<dbReference type="InterPro" id="IPR026893">
    <property type="entry name" value="Tyr/Ser_Pase_IphP-type"/>
</dbReference>
<evidence type="ECO:0000313" key="1">
    <source>
        <dbReference type="EMBL" id="KIO30404.1"/>
    </source>
</evidence>
<accession>A0A0C3QRI8</accession>
<organism evidence="1 2">
    <name type="scientific">Tulasnella calospora MUT 4182</name>
    <dbReference type="NCBI Taxonomy" id="1051891"/>
    <lineage>
        <taxon>Eukaryota</taxon>
        <taxon>Fungi</taxon>
        <taxon>Dikarya</taxon>
        <taxon>Basidiomycota</taxon>
        <taxon>Agaricomycotina</taxon>
        <taxon>Agaricomycetes</taxon>
        <taxon>Cantharellales</taxon>
        <taxon>Tulasnellaceae</taxon>
        <taxon>Tulasnella</taxon>
    </lineage>
</organism>
<proteinExistence type="predicted"/>
<dbReference type="Pfam" id="PF13350">
    <property type="entry name" value="Y_phosphatase3"/>
    <property type="match status" value="1"/>
</dbReference>
<dbReference type="PANTHER" id="PTHR31126:SF1">
    <property type="entry name" value="TYROSINE SPECIFIC PROTEIN PHOSPHATASES DOMAIN-CONTAINING PROTEIN"/>
    <property type="match status" value="1"/>
</dbReference>
<dbReference type="InterPro" id="IPR029021">
    <property type="entry name" value="Prot-tyrosine_phosphatase-like"/>
</dbReference>
<evidence type="ECO:0000313" key="2">
    <source>
        <dbReference type="Proteomes" id="UP000054248"/>
    </source>
</evidence>
<dbReference type="PANTHER" id="PTHR31126">
    <property type="entry name" value="TYROSINE-PROTEIN PHOSPHATASE"/>
    <property type="match status" value="1"/>
</dbReference>
<sequence>MSDLAILETSIVESMDPAFVKKTLSELPFYQIQGMLNVRAIPLPPTSAKRGLILRSAETNHITSLGKSQLSQQLGLTKIFDLRSDKERAKFGPDPLDIPDVEIVCVPAMSASQTDDLKATFTKFGGRGDEGFVDFYREVLDNGVSAYKTIFEFLRDEVADGKGCLIHCTGGKDRTGVAAMLILDLVGVPDEEIVKDYALTRVGGEPMREMMVKRFAPLLLDPEVGEATISALSCKPSSMRATLKMLREEYGGAAGYLKDRLGFSAEDVAKIIENLSSKET</sequence>
<dbReference type="GO" id="GO:0004721">
    <property type="term" value="F:phosphoprotein phosphatase activity"/>
    <property type="evidence" value="ECO:0007669"/>
    <property type="project" value="InterPro"/>
</dbReference>
<dbReference type="SUPFAM" id="SSF52799">
    <property type="entry name" value="(Phosphotyrosine protein) phosphatases II"/>
    <property type="match status" value="1"/>
</dbReference>
<dbReference type="AlphaFoldDB" id="A0A0C3QRI8"/>
<reference evidence="1 2" key="1">
    <citation type="submission" date="2014-04" db="EMBL/GenBank/DDBJ databases">
        <authorList>
            <consortium name="DOE Joint Genome Institute"/>
            <person name="Kuo A."/>
            <person name="Girlanda M."/>
            <person name="Perotto S."/>
            <person name="Kohler A."/>
            <person name="Nagy L.G."/>
            <person name="Floudas D."/>
            <person name="Copeland A."/>
            <person name="Barry K.W."/>
            <person name="Cichocki N."/>
            <person name="Veneault-Fourrey C."/>
            <person name="LaButti K."/>
            <person name="Lindquist E.A."/>
            <person name="Lipzen A."/>
            <person name="Lundell T."/>
            <person name="Morin E."/>
            <person name="Murat C."/>
            <person name="Sun H."/>
            <person name="Tunlid A."/>
            <person name="Henrissat B."/>
            <person name="Grigoriev I.V."/>
            <person name="Hibbett D.S."/>
            <person name="Martin F."/>
            <person name="Nordberg H.P."/>
            <person name="Cantor M.N."/>
            <person name="Hua S.X."/>
        </authorList>
    </citation>
    <scope>NUCLEOTIDE SEQUENCE [LARGE SCALE GENOMIC DNA]</scope>
    <source>
        <strain evidence="1 2">MUT 4182</strain>
    </source>
</reference>
<dbReference type="HOGENOM" id="CLU_057546_1_3_1"/>
<reference evidence="2" key="2">
    <citation type="submission" date="2015-01" db="EMBL/GenBank/DDBJ databases">
        <title>Evolutionary Origins and Diversification of the Mycorrhizal Mutualists.</title>
        <authorList>
            <consortium name="DOE Joint Genome Institute"/>
            <consortium name="Mycorrhizal Genomics Consortium"/>
            <person name="Kohler A."/>
            <person name="Kuo A."/>
            <person name="Nagy L.G."/>
            <person name="Floudas D."/>
            <person name="Copeland A."/>
            <person name="Barry K.W."/>
            <person name="Cichocki N."/>
            <person name="Veneault-Fourrey C."/>
            <person name="LaButti K."/>
            <person name="Lindquist E.A."/>
            <person name="Lipzen A."/>
            <person name="Lundell T."/>
            <person name="Morin E."/>
            <person name="Murat C."/>
            <person name="Riley R."/>
            <person name="Ohm R."/>
            <person name="Sun H."/>
            <person name="Tunlid A."/>
            <person name="Henrissat B."/>
            <person name="Grigoriev I.V."/>
            <person name="Hibbett D.S."/>
            <person name="Martin F."/>
        </authorList>
    </citation>
    <scope>NUCLEOTIDE SEQUENCE [LARGE SCALE GENOMIC DNA]</scope>
    <source>
        <strain evidence="2">MUT 4182</strain>
    </source>
</reference>
<evidence type="ECO:0008006" key="3">
    <source>
        <dbReference type="Google" id="ProtNLM"/>
    </source>
</evidence>
<dbReference type="OrthoDB" id="9988524at2759"/>
<keyword evidence="2" id="KW-1185">Reference proteome</keyword>
<dbReference type="Proteomes" id="UP000054248">
    <property type="component" value="Unassembled WGS sequence"/>
</dbReference>